<dbReference type="InterPro" id="IPR050445">
    <property type="entry name" value="Bact_polysacc_biosynth/exp"/>
</dbReference>
<feature type="domain" description="AAA" evidence="6">
    <location>
        <begin position="120"/>
        <end position="238"/>
    </location>
</feature>
<evidence type="ECO:0000256" key="3">
    <source>
        <dbReference type="ARBA" id="ARBA00022777"/>
    </source>
</evidence>
<name>A0A494TQP1_SPHPE</name>
<evidence type="ECO:0000256" key="1">
    <source>
        <dbReference type="ARBA" id="ARBA00022679"/>
    </source>
</evidence>
<evidence type="ECO:0000313" key="8">
    <source>
        <dbReference type="Proteomes" id="UP000276254"/>
    </source>
</evidence>
<gene>
    <name evidence="7" type="ORF">D3Y57_18205</name>
</gene>
<protein>
    <submittedName>
        <fullName evidence="7">Exopolysaccharide biosynthesis protein</fullName>
    </submittedName>
</protein>
<keyword evidence="5" id="KW-0829">Tyrosine-protein kinase</keyword>
<dbReference type="EMBL" id="CP032829">
    <property type="protein sequence ID" value="AYJ88116.1"/>
    <property type="molecule type" value="Genomic_DNA"/>
</dbReference>
<dbReference type="KEGG" id="spha:D3Y57_18205"/>
<dbReference type="InterPro" id="IPR025669">
    <property type="entry name" value="AAA_dom"/>
</dbReference>
<evidence type="ECO:0000256" key="5">
    <source>
        <dbReference type="ARBA" id="ARBA00023137"/>
    </source>
</evidence>
<accession>A0A494TQP1</accession>
<sequence>MIRTTPLVADSTPKSSLIERAAEVYDFALVARPPVVAAPFEQPVVPAIVQPRRGPNPIVPVDPDRLREAGFIIPDGPPGTLVEEFRLVKRQLILNANGGAKGQPIEHGRMILVCSAQPNEGKTFCAVNLALSLASERDTEVLLVDADVAKPEVLSTLGLEGDAGLMDALADPTIDVESLVIRTNIAKLSVLPAGKAAHDDNELLASARTKVVLESLATSNPNRIVIFDSAPALAASPASVLALHVGQVLMIVRADRTTEAELKDAIALVDGCENISLLLNAASFAGGTRSFGSYYGHDK</sequence>
<dbReference type="Pfam" id="PF13614">
    <property type="entry name" value="AAA_31"/>
    <property type="match status" value="1"/>
</dbReference>
<organism evidence="7 8">
    <name type="scientific">Sphingomonas paeninsulae</name>
    <dbReference type="NCBI Taxonomy" id="2319844"/>
    <lineage>
        <taxon>Bacteria</taxon>
        <taxon>Pseudomonadati</taxon>
        <taxon>Pseudomonadota</taxon>
        <taxon>Alphaproteobacteria</taxon>
        <taxon>Sphingomonadales</taxon>
        <taxon>Sphingomonadaceae</taxon>
        <taxon>Sphingomonas</taxon>
    </lineage>
</organism>
<keyword evidence="1" id="KW-0808">Transferase</keyword>
<dbReference type="CDD" id="cd05387">
    <property type="entry name" value="BY-kinase"/>
    <property type="match status" value="1"/>
</dbReference>
<evidence type="ECO:0000259" key="6">
    <source>
        <dbReference type="Pfam" id="PF13614"/>
    </source>
</evidence>
<keyword evidence="2" id="KW-0547">Nucleotide-binding</keyword>
<keyword evidence="3" id="KW-0418">Kinase</keyword>
<dbReference type="Proteomes" id="UP000276254">
    <property type="component" value="Chromosome"/>
</dbReference>
<dbReference type="OrthoDB" id="9775724at2"/>
<dbReference type="AlphaFoldDB" id="A0A494TQP1"/>
<dbReference type="RefSeq" id="WP_121156172.1">
    <property type="nucleotide sequence ID" value="NZ_CP032829.1"/>
</dbReference>
<evidence type="ECO:0000313" key="7">
    <source>
        <dbReference type="EMBL" id="AYJ88116.1"/>
    </source>
</evidence>
<dbReference type="InterPro" id="IPR027417">
    <property type="entry name" value="P-loop_NTPase"/>
</dbReference>
<evidence type="ECO:0000256" key="2">
    <source>
        <dbReference type="ARBA" id="ARBA00022741"/>
    </source>
</evidence>
<dbReference type="PANTHER" id="PTHR32309">
    <property type="entry name" value="TYROSINE-PROTEIN KINASE"/>
    <property type="match status" value="1"/>
</dbReference>
<reference evidence="7 8" key="1">
    <citation type="submission" date="2018-09" db="EMBL/GenBank/DDBJ databases">
        <title>Sphingomonas peninsula sp. nov., isolated from fildes peninsula, Antarctic soil.</title>
        <authorList>
            <person name="Yingchao G."/>
        </authorList>
    </citation>
    <scope>NUCLEOTIDE SEQUENCE [LARGE SCALE GENOMIC DNA]</scope>
    <source>
        <strain evidence="7 8">YZ-8</strain>
    </source>
</reference>
<keyword evidence="8" id="KW-1185">Reference proteome</keyword>
<keyword evidence="4" id="KW-0067">ATP-binding</keyword>
<dbReference type="SUPFAM" id="SSF52540">
    <property type="entry name" value="P-loop containing nucleoside triphosphate hydrolases"/>
    <property type="match status" value="1"/>
</dbReference>
<dbReference type="InterPro" id="IPR005702">
    <property type="entry name" value="Wzc-like_C"/>
</dbReference>
<evidence type="ECO:0000256" key="4">
    <source>
        <dbReference type="ARBA" id="ARBA00022840"/>
    </source>
</evidence>
<dbReference type="PANTHER" id="PTHR32309:SF31">
    <property type="entry name" value="CAPSULAR EXOPOLYSACCHARIDE FAMILY"/>
    <property type="match status" value="1"/>
</dbReference>
<proteinExistence type="predicted"/>
<dbReference type="Gene3D" id="3.40.50.300">
    <property type="entry name" value="P-loop containing nucleotide triphosphate hydrolases"/>
    <property type="match status" value="1"/>
</dbReference>